<protein>
    <recommendedName>
        <fullName evidence="2">UPF0301 protein H3309_13100</fullName>
    </recommendedName>
</protein>
<organism evidence="3 4">
    <name type="scientific">Sandaracinobacteroides saxicola</name>
    <dbReference type="NCBI Taxonomy" id="2759707"/>
    <lineage>
        <taxon>Bacteria</taxon>
        <taxon>Pseudomonadati</taxon>
        <taxon>Pseudomonadota</taxon>
        <taxon>Alphaproteobacteria</taxon>
        <taxon>Sphingomonadales</taxon>
        <taxon>Sphingosinicellaceae</taxon>
        <taxon>Sandaracinobacteroides</taxon>
    </lineage>
</organism>
<name>A0A7G5IFZ3_9SPHN</name>
<evidence type="ECO:0000313" key="4">
    <source>
        <dbReference type="Proteomes" id="UP000515292"/>
    </source>
</evidence>
<dbReference type="HAMAP" id="MF_00758">
    <property type="entry name" value="UPF0301"/>
    <property type="match status" value="1"/>
</dbReference>
<comment type="similarity">
    <text evidence="1 2">Belongs to the UPF0301 (AlgH) family.</text>
</comment>
<dbReference type="EMBL" id="CP059851">
    <property type="protein sequence ID" value="QMW22285.1"/>
    <property type="molecule type" value="Genomic_DNA"/>
</dbReference>
<keyword evidence="4" id="KW-1185">Reference proteome</keyword>
<sequence>MDAAPPYLSGQFLLAMPGMGDPRFAGSVIAMCVHDPAGALGLCLHQANRELTVPELMRQLEIDPGGTPEVRVLVGGPVEPGRGFVLHSTDYAGQDTRFVGNRWALTGTLDVLKAIAGGEGPAKWLVALGYAGWGPGQLEDELGQHGWHVHPGEDTLLWNCRAERRWTEAWGLTGIDLRHLSASAGRA</sequence>
<dbReference type="SUPFAM" id="SSF143456">
    <property type="entry name" value="VC0467-like"/>
    <property type="match status" value="1"/>
</dbReference>
<dbReference type="Gene3D" id="3.40.1740.10">
    <property type="entry name" value="VC0467-like"/>
    <property type="match status" value="1"/>
</dbReference>
<dbReference type="InterPro" id="IPR003774">
    <property type="entry name" value="AlgH-like"/>
</dbReference>
<dbReference type="PANTHER" id="PTHR30327">
    <property type="entry name" value="UNCHARACTERIZED PROTEIN YQGE"/>
    <property type="match status" value="1"/>
</dbReference>
<dbReference type="KEGG" id="sand:H3309_13100"/>
<dbReference type="RefSeq" id="WP_182295130.1">
    <property type="nucleotide sequence ID" value="NZ_CP059851.1"/>
</dbReference>
<dbReference type="Proteomes" id="UP000515292">
    <property type="component" value="Chromosome"/>
</dbReference>
<dbReference type="AlphaFoldDB" id="A0A7G5IFZ3"/>
<reference evidence="3 4" key="1">
    <citation type="submission" date="2020-07" db="EMBL/GenBank/DDBJ databases">
        <title>Complete genome sequence for Sandaracinobacter sp. M6.</title>
        <authorList>
            <person name="Tang Y."/>
            <person name="Liu Q."/>
            <person name="Guo Z."/>
            <person name="Lei P."/>
            <person name="Huang B."/>
        </authorList>
    </citation>
    <scope>NUCLEOTIDE SEQUENCE [LARGE SCALE GENOMIC DNA]</scope>
    <source>
        <strain evidence="3 4">M6</strain>
    </source>
</reference>
<dbReference type="GO" id="GO:0005829">
    <property type="term" value="C:cytosol"/>
    <property type="evidence" value="ECO:0007669"/>
    <property type="project" value="TreeGrafter"/>
</dbReference>
<evidence type="ECO:0000256" key="1">
    <source>
        <dbReference type="ARBA" id="ARBA00009600"/>
    </source>
</evidence>
<evidence type="ECO:0000313" key="3">
    <source>
        <dbReference type="EMBL" id="QMW22285.1"/>
    </source>
</evidence>
<proteinExistence type="inferred from homology"/>
<evidence type="ECO:0000256" key="2">
    <source>
        <dbReference type="HAMAP-Rule" id="MF_00758"/>
    </source>
</evidence>
<dbReference type="PANTHER" id="PTHR30327:SF1">
    <property type="entry name" value="UPF0301 PROTEIN YQGE"/>
    <property type="match status" value="1"/>
</dbReference>
<accession>A0A7G5IFZ3</accession>
<dbReference type="Pfam" id="PF02622">
    <property type="entry name" value="DUF179"/>
    <property type="match status" value="1"/>
</dbReference>
<gene>
    <name evidence="3" type="ORF">H3309_13100</name>
</gene>